<protein>
    <submittedName>
        <fullName evidence="2">Unannotated protein</fullName>
    </submittedName>
</protein>
<feature type="compositionally biased region" description="Polar residues" evidence="1">
    <location>
        <begin position="186"/>
        <end position="199"/>
    </location>
</feature>
<feature type="region of interest" description="Disordered" evidence="1">
    <location>
        <begin position="161"/>
        <end position="221"/>
    </location>
</feature>
<name>A0A6J7ET21_9ZZZZ</name>
<feature type="region of interest" description="Disordered" evidence="1">
    <location>
        <begin position="1"/>
        <end position="69"/>
    </location>
</feature>
<sequence length="221" mass="22480">MLVHNSATHPAVPPSADAPAMPGSGHGSALRSTLPEVRVGISSTSASRGTSADGNCSANKARAASRSKSGLVLARYPTRTELPAAVLRTAAAAPPTPGSACSALSISPSSMRRPPSLTWSSARPWNSSPSSSSFTRSPLRYARSHPREGMGAYFSASLAGSRYRARPTPPMTSSPTSPTATGVPEASTTARSQPSSGNPMRTGPLPSMMDAHATTVASVGP</sequence>
<feature type="region of interest" description="Disordered" evidence="1">
    <location>
        <begin position="91"/>
        <end position="138"/>
    </location>
</feature>
<dbReference type="AlphaFoldDB" id="A0A6J7ET21"/>
<organism evidence="2">
    <name type="scientific">freshwater metagenome</name>
    <dbReference type="NCBI Taxonomy" id="449393"/>
    <lineage>
        <taxon>unclassified sequences</taxon>
        <taxon>metagenomes</taxon>
        <taxon>ecological metagenomes</taxon>
    </lineage>
</organism>
<reference evidence="2" key="1">
    <citation type="submission" date="2020-05" db="EMBL/GenBank/DDBJ databases">
        <authorList>
            <person name="Chiriac C."/>
            <person name="Salcher M."/>
            <person name="Ghai R."/>
            <person name="Kavagutti S V."/>
        </authorList>
    </citation>
    <scope>NUCLEOTIDE SEQUENCE</scope>
</reference>
<proteinExistence type="predicted"/>
<feature type="compositionally biased region" description="Low complexity" evidence="1">
    <location>
        <begin position="57"/>
        <end position="69"/>
    </location>
</feature>
<dbReference type="EMBL" id="CAFBLX010000045">
    <property type="protein sequence ID" value="CAB4884245.1"/>
    <property type="molecule type" value="Genomic_DNA"/>
</dbReference>
<evidence type="ECO:0000256" key="1">
    <source>
        <dbReference type="SAM" id="MobiDB-lite"/>
    </source>
</evidence>
<evidence type="ECO:0000313" key="2">
    <source>
        <dbReference type="EMBL" id="CAB4884245.1"/>
    </source>
</evidence>
<gene>
    <name evidence="2" type="ORF">UFOPK3472_00975</name>
</gene>
<feature type="compositionally biased region" description="Polar residues" evidence="1">
    <location>
        <begin position="41"/>
        <end position="56"/>
    </location>
</feature>
<accession>A0A6J7ET21</accession>